<sequence>MICETLYVSYKVETFKSFCLVRIKSIQIPLGFRFVSKTILCLRGFMKNDRFFFISVVVSIFIMFGIASQSFAGKIIRVATVPAGAEVSGIAVNQVGELFFNAQHPAGKGEYYVVENGPAALIGYVDGMDIRTYNGKNVPIPNEGSRSQVHVASGEYVILGKSGQKLGDGSMLGATYDSNGELMFISNDVDYNAFIPLSASEAILYTAFEGATRKGVSGISRLKLQRDKGRWSTNFGKSGMLDLRSIGGGWVLCYGEVSPWGTPVFAEEYYFYNTMLWNHPDLHDKDEKPTYMKGNDMVFHMPKMMNRYLGRVSNPYRYGQIIEMNYPASDNPELVRHFVMGRLSHENATFMPDGKTVYMSDDDTVKYTNAKWNTNSGGVFFKFVADHKADLSSGTLYAARAKQDSGTDPNTTGFDIDWIELAHGNNEQIIKWISEYDGIGPKDYVEGRSNFVSDADVKNWAESKLNKDLNSDGSIGTYPDNRPAFLESRKAAAALGATYEWNKLEGVTNINGTVYIAISEISESMDQKWGHANWATGKKDKTEQGHIALNKEGCGAVYRGIMSEDYNLTRLEPELVGRTTDGKKRCDDERIAHPDNILGLANGSLIVAEDAGKSAHPVDMLWLRK</sequence>
<organism evidence="2">
    <name type="scientific">marine metagenome</name>
    <dbReference type="NCBI Taxonomy" id="408172"/>
    <lineage>
        <taxon>unclassified sequences</taxon>
        <taxon>metagenomes</taxon>
        <taxon>ecological metagenomes</taxon>
    </lineage>
</organism>
<dbReference type="InterPro" id="IPR008557">
    <property type="entry name" value="PhoX"/>
</dbReference>
<accession>A0A381ZV63</accession>
<evidence type="ECO:0000256" key="1">
    <source>
        <dbReference type="SAM" id="Phobius"/>
    </source>
</evidence>
<keyword evidence="1" id="KW-0472">Membrane</keyword>
<dbReference type="PANTHER" id="PTHR35399:SF2">
    <property type="entry name" value="DUF839 DOMAIN-CONTAINING PROTEIN"/>
    <property type="match status" value="1"/>
</dbReference>
<evidence type="ECO:0000313" key="2">
    <source>
        <dbReference type="EMBL" id="SVA93175.1"/>
    </source>
</evidence>
<gene>
    <name evidence="2" type="ORF">METZ01_LOCUS146029</name>
</gene>
<name>A0A381ZV63_9ZZZZ</name>
<proteinExistence type="predicted"/>
<dbReference type="PANTHER" id="PTHR35399">
    <property type="entry name" value="SLR8030 PROTEIN"/>
    <property type="match status" value="1"/>
</dbReference>
<keyword evidence="1" id="KW-0812">Transmembrane</keyword>
<evidence type="ECO:0008006" key="3">
    <source>
        <dbReference type="Google" id="ProtNLM"/>
    </source>
</evidence>
<dbReference type="Pfam" id="PF05787">
    <property type="entry name" value="PhoX"/>
    <property type="match status" value="1"/>
</dbReference>
<reference evidence="2" key="1">
    <citation type="submission" date="2018-05" db="EMBL/GenBank/DDBJ databases">
        <authorList>
            <person name="Lanie J.A."/>
            <person name="Ng W.-L."/>
            <person name="Kazmierczak K.M."/>
            <person name="Andrzejewski T.M."/>
            <person name="Davidsen T.M."/>
            <person name="Wayne K.J."/>
            <person name="Tettelin H."/>
            <person name="Glass J.I."/>
            <person name="Rusch D."/>
            <person name="Podicherti R."/>
            <person name="Tsui H.-C.T."/>
            <person name="Winkler M.E."/>
        </authorList>
    </citation>
    <scope>NUCLEOTIDE SEQUENCE</scope>
</reference>
<dbReference type="AlphaFoldDB" id="A0A381ZV63"/>
<feature type="transmembrane region" description="Helical" evidence="1">
    <location>
        <begin position="51"/>
        <end position="72"/>
    </location>
</feature>
<keyword evidence="1" id="KW-1133">Transmembrane helix</keyword>
<dbReference type="EMBL" id="UINC01022801">
    <property type="protein sequence ID" value="SVA93175.1"/>
    <property type="molecule type" value="Genomic_DNA"/>
</dbReference>
<protein>
    <recommendedName>
        <fullName evidence="3">DUF839 domain-containing protein</fullName>
    </recommendedName>
</protein>